<organism evidence="1 2">
    <name type="scientific">Rhodococcus opacus (strain B4)</name>
    <dbReference type="NCBI Taxonomy" id="632772"/>
    <lineage>
        <taxon>Bacteria</taxon>
        <taxon>Bacillati</taxon>
        <taxon>Actinomycetota</taxon>
        <taxon>Actinomycetes</taxon>
        <taxon>Mycobacteriales</taxon>
        <taxon>Nocardiaceae</taxon>
        <taxon>Rhodococcus</taxon>
    </lineage>
</organism>
<dbReference type="AlphaFoldDB" id="C1AS01"/>
<reference evidence="1 2" key="1">
    <citation type="submission" date="2009-03" db="EMBL/GenBank/DDBJ databases">
        <title>Comparison of the complete genome sequences of Rhodococcus erythropolis PR4 and Rhodococcus opacus B4.</title>
        <authorList>
            <person name="Takarada H."/>
            <person name="Sekine M."/>
            <person name="Hosoyama A."/>
            <person name="Yamada R."/>
            <person name="Fujisawa T."/>
            <person name="Omata S."/>
            <person name="Shimizu A."/>
            <person name="Tsukatani N."/>
            <person name="Tanikawa S."/>
            <person name="Fujita N."/>
            <person name="Harayama S."/>
        </authorList>
    </citation>
    <scope>NUCLEOTIDE SEQUENCE [LARGE SCALE GENOMIC DNA]</scope>
    <source>
        <strain evidence="1 2">B4</strain>
    </source>
</reference>
<evidence type="ECO:0008006" key="3">
    <source>
        <dbReference type="Google" id="ProtNLM"/>
    </source>
</evidence>
<dbReference type="STRING" id="632772.ROP_00030"/>
<sequence>MADGSHYTYRVTWSEPDSEFVGIVAEFPSLSWLAETQNEALDGIVAVVRDVLEDMASTGEQPPVPIADRSYSGIFTVRTSPRVHRTLAVEAEEQGVSLNLLVNQKLSAPVGGRTGAETKAG</sequence>
<accession>C1AS01</accession>
<dbReference type="InterPro" id="IPR008651">
    <property type="entry name" value="Uncharacterised_HicB"/>
</dbReference>
<name>C1AS01_RHOOB</name>
<dbReference type="PATRIC" id="fig|632772.20.peg.3"/>
<dbReference type="HOGENOM" id="CLU_125405_1_0_11"/>
<dbReference type="InterPro" id="IPR035069">
    <property type="entry name" value="TTHA1013/TTHA0281-like"/>
</dbReference>
<protein>
    <recommendedName>
        <fullName evidence="3">Toxin-antitoxin system HicB family antitoxin</fullName>
    </recommendedName>
</protein>
<dbReference type="Proteomes" id="UP000002212">
    <property type="component" value="Chromosome"/>
</dbReference>
<dbReference type="Pfam" id="PF05534">
    <property type="entry name" value="HicB"/>
    <property type="match status" value="1"/>
</dbReference>
<gene>
    <name evidence="1" type="ordered locus">ROP_00030</name>
</gene>
<proteinExistence type="predicted"/>
<evidence type="ECO:0000313" key="1">
    <source>
        <dbReference type="EMBL" id="BAH48250.1"/>
    </source>
</evidence>
<dbReference type="KEGG" id="rop:ROP_00030"/>
<dbReference type="RefSeq" id="WP_012687272.1">
    <property type="nucleotide sequence ID" value="NC_012522.1"/>
</dbReference>
<evidence type="ECO:0000313" key="2">
    <source>
        <dbReference type="Proteomes" id="UP000002212"/>
    </source>
</evidence>
<dbReference type="SUPFAM" id="SSF143100">
    <property type="entry name" value="TTHA1013/TTHA0281-like"/>
    <property type="match status" value="1"/>
</dbReference>
<dbReference type="OrthoDB" id="5297106at2"/>
<dbReference type="EMBL" id="AP011115">
    <property type="protein sequence ID" value="BAH48250.1"/>
    <property type="molecule type" value="Genomic_DNA"/>
</dbReference>